<feature type="transmembrane region" description="Helical" evidence="7">
    <location>
        <begin position="389"/>
        <end position="407"/>
    </location>
</feature>
<feature type="transmembrane region" description="Helical" evidence="7">
    <location>
        <begin position="362"/>
        <end position="383"/>
    </location>
</feature>
<evidence type="ECO:0000256" key="5">
    <source>
        <dbReference type="ARBA" id="ARBA00022989"/>
    </source>
</evidence>
<evidence type="ECO:0000256" key="2">
    <source>
        <dbReference type="ARBA" id="ARBA00010333"/>
    </source>
</evidence>
<dbReference type="SMART" id="SM00062">
    <property type="entry name" value="PBPb"/>
    <property type="match status" value="1"/>
</dbReference>
<dbReference type="EMBL" id="JAFHLB010000005">
    <property type="protein sequence ID" value="MBN3577232.1"/>
    <property type="molecule type" value="Genomic_DNA"/>
</dbReference>
<dbReference type="Pfam" id="PF00497">
    <property type="entry name" value="SBP_bac_3"/>
    <property type="match status" value="1"/>
</dbReference>
<comment type="similarity">
    <text evidence="2">Belongs to the bacterial solute-binding protein 3 family.</text>
</comment>
<dbReference type="Proteomes" id="UP000779070">
    <property type="component" value="Unassembled WGS sequence"/>
</dbReference>
<dbReference type="PANTHER" id="PTHR35936">
    <property type="entry name" value="MEMBRANE-BOUND LYTIC MUREIN TRANSGLYCOSYLASE F"/>
    <property type="match status" value="1"/>
</dbReference>
<comment type="subcellular location">
    <subcellularLocation>
        <location evidence="1">Membrane</location>
        <topology evidence="1">Multi-pass membrane protein</topology>
    </subcellularLocation>
</comment>
<gene>
    <name evidence="10" type="ORF">JYA62_06060</name>
</gene>
<evidence type="ECO:0000256" key="4">
    <source>
        <dbReference type="ARBA" id="ARBA00022729"/>
    </source>
</evidence>
<feature type="transmembrane region" description="Helical" evidence="7">
    <location>
        <begin position="471"/>
        <end position="493"/>
    </location>
</feature>
<reference evidence="10 11" key="1">
    <citation type="submission" date="2021-02" db="EMBL/GenBank/DDBJ databases">
        <title>Draft Genome Sequences of 5 Vibrio neptunius Strains Isolated From of Bivalve Hatcheries.</title>
        <authorList>
            <person name="Galvis F."/>
            <person name="Barja J.L."/>
            <person name="Lemos M.L."/>
            <person name="Balado M."/>
        </authorList>
    </citation>
    <scope>NUCLEOTIDE SEQUENCE [LARGE SCALE GENOMIC DNA]</scope>
    <source>
        <strain evidence="10 11">PP-145.98</strain>
    </source>
</reference>
<feature type="chain" id="PRO_5046660787" evidence="8">
    <location>
        <begin position="22"/>
        <end position="519"/>
    </location>
</feature>
<dbReference type="InterPro" id="IPR035906">
    <property type="entry name" value="MetI-like_sf"/>
</dbReference>
<dbReference type="RefSeq" id="WP_206369332.1">
    <property type="nucleotide sequence ID" value="NZ_CAWPTM010000112.1"/>
</dbReference>
<keyword evidence="3 7" id="KW-0812">Transmembrane</keyword>
<feature type="signal peptide" evidence="8">
    <location>
        <begin position="1"/>
        <end position="21"/>
    </location>
</feature>
<organism evidence="10 11">
    <name type="scientific">Vibrio neptunius</name>
    <dbReference type="NCBI Taxonomy" id="170651"/>
    <lineage>
        <taxon>Bacteria</taxon>
        <taxon>Pseudomonadati</taxon>
        <taxon>Pseudomonadota</taxon>
        <taxon>Gammaproteobacteria</taxon>
        <taxon>Vibrionales</taxon>
        <taxon>Vibrionaceae</taxon>
        <taxon>Vibrio</taxon>
    </lineage>
</organism>
<evidence type="ECO:0000256" key="8">
    <source>
        <dbReference type="SAM" id="SignalP"/>
    </source>
</evidence>
<dbReference type="PANTHER" id="PTHR35936:SF19">
    <property type="entry name" value="AMINO-ACID-BINDING PROTEIN YXEM-RELATED"/>
    <property type="match status" value="1"/>
</dbReference>
<dbReference type="Gene3D" id="3.40.190.10">
    <property type="entry name" value="Periplasmic binding protein-like II"/>
    <property type="match status" value="2"/>
</dbReference>
<evidence type="ECO:0000256" key="7">
    <source>
        <dbReference type="SAM" id="Phobius"/>
    </source>
</evidence>
<evidence type="ECO:0000259" key="9">
    <source>
        <dbReference type="SMART" id="SM00062"/>
    </source>
</evidence>
<name>A0ABS2ZY78_9VIBR</name>
<feature type="domain" description="Solute-binding protein family 3/N-terminal" evidence="9">
    <location>
        <begin position="33"/>
        <end position="255"/>
    </location>
</feature>
<dbReference type="InterPro" id="IPR001638">
    <property type="entry name" value="Solute-binding_3/MltF_N"/>
</dbReference>
<evidence type="ECO:0000313" key="11">
    <source>
        <dbReference type="Proteomes" id="UP000779070"/>
    </source>
</evidence>
<dbReference type="Gene3D" id="1.10.3720.10">
    <property type="entry name" value="MetI-like"/>
    <property type="match status" value="1"/>
</dbReference>
<evidence type="ECO:0000313" key="10">
    <source>
        <dbReference type="EMBL" id="MBN3577232.1"/>
    </source>
</evidence>
<protein>
    <submittedName>
        <fullName evidence="10">Transporter substrate-binding domain-containing protein</fullName>
    </submittedName>
</protein>
<accession>A0ABS2ZY78</accession>
<keyword evidence="11" id="KW-1185">Reference proteome</keyword>
<sequence length="519" mass="58286">MMRFLFLVMGGCLLLAFHAQAQELLSKIKQSERIVIGVKADYPPWGMLDSSNQPAGFEPDLAHMIGDALNVEVEFKTVTSANRFQKLNEGQVDMLIATVGDSMQRRQRVRMITPHYFRSGVTALTHKSNSVEKWTDLIGQPVCLTAGAYFNKSLVQNYRIRPIILMSNRDAKLALLTNKCQAWAYDSGILFHLSKQKEWRDYRVDVETIMPIHWSMVTRKDTASQSLAHWLSRFVASRIRDGRLKSLAQQWQLPEQDYLAQQHKNWNAVEENGDLVCQADSDQVTKKKLCFDSVISLGQQGDKQFWPFDQFDTERLIQSMLHTALFTVASILTAIALALGFTQMTISAKRWVAKPVAFLTHLQSSIPPILMLYLIYFGALSFWNEHGQHWLLSGASVAWLVLALYTASGINNLVTADTTSQLGLTQRYLHHSAGVKANLVNLAKAAGMASVIASPNAVLVVNTLVSSSGYPVLLMTLLALFYYLEVLLFAYLVGKLFTRYSDFLQRQASPDVNNKGALQ</sequence>
<dbReference type="SUPFAM" id="SSF53850">
    <property type="entry name" value="Periplasmic binding protein-like II"/>
    <property type="match status" value="1"/>
</dbReference>
<evidence type="ECO:0000256" key="3">
    <source>
        <dbReference type="ARBA" id="ARBA00022692"/>
    </source>
</evidence>
<proteinExistence type="inferred from homology"/>
<comment type="caution">
    <text evidence="10">The sequence shown here is derived from an EMBL/GenBank/DDBJ whole genome shotgun (WGS) entry which is preliminary data.</text>
</comment>
<evidence type="ECO:0000256" key="6">
    <source>
        <dbReference type="ARBA" id="ARBA00023136"/>
    </source>
</evidence>
<keyword evidence="4 8" id="KW-0732">Signal</keyword>
<keyword evidence="6 7" id="KW-0472">Membrane</keyword>
<feature type="transmembrane region" description="Helical" evidence="7">
    <location>
        <begin position="445"/>
        <end position="465"/>
    </location>
</feature>
<feature type="transmembrane region" description="Helical" evidence="7">
    <location>
        <begin position="320"/>
        <end position="341"/>
    </location>
</feature>
<evidence type="ECO:0000256" key="1">
    <source>
        <dbReference type="ARBA" id="ARBA00004141"/>
    </source>
</evidence>
<keyword evidence="5 7" id="KW-1133">Transmembrane helix</keyword>